<protein>
    <submittedName>
        <fullName evidence="1">Uncharacterized protein</fullName>
    </submittedName>
</protein>
<sequence>MNFAAATRILAALTARNGLMEDVPCETETTAVLTCLDTKGDDDCLPCLFDAIFQIDEDATCEDIANSSFCADITNCATNVCDADCGPQWTAAGECLEKYAAENVDQSEVCDGLCETEVEGAFLKMAQF</sequence>
<dbReference type="AlphaFoldDB" id="A0ABD3NWR6"/>
<organism evidence="1 2">
    <name type="scientific">Cyclotella cryptica</name>
    <dbReference type="NCBI Taxonomy" id="29204"/>
    <lineage>
        <taxon>Eukaryota</taxon>
        <taxon>Sar</taxon>
        <taxon>Stramenopiles</taxon>
        <taxon>Ochrophyta</taxon>
        <taxon>Bacillariophyta</taxon>
        <taxon>Coscinodiscophyceae</taxon>
        <taxon>Thalassiosirophycidae</taxon>
        <taxon>Stephanodiscales</taxon>
        <taxon>Stephanodiscaceae</taxon>
        <taxon>Cyclotella</taxon>
    </lineage>
</organism>
<dbReference type="EMBL" id="JABMIG020000352">
    <property type="protein sequence ID" value="KAL3780350.1"/>
    <property type="molecule type" value="Genomic_DNA"/>
</dbReference>
<dbReference type="Proteomes" id="UP001516023">
    <property type="component" value="Unassembled WGS sequence"/>
</dbReference>
<keyword evidence="2" id="KW-1185">Reference proteome</keyword>
<gene>
    <name evidence="1" type="ORF">HJC23_008122</name>
</gene>
<evidence type="ECO:0000313" key="2">
    <source>
        <dbReference type="Proteomes" id="UP001516023"/>
    </source>
</evidence>
<evidence type="ECO:0000313" key="1">
    <source>
        <dbReference type="EMBL" id="KAL3780350.1"/>
    </source>
</evidence>
<accession>A0ABD3NWR6</accession>
<name>A0ABD3NWR6_9STRA</name>
<comment type="caution">
    <text evidence="1">The sequence shown here is derived from an EMBL/GenBank/DDBJ whole genome shotgun (WGS) entry which is preliminary data.</text>
</comment>
<reference evidence="1 2" key="1">
    <citation type="journal article" date="2020" name="G3 (Bethesda)">
        <title>Improved Reference Genome for Cyclotella cryptica CCMP332, a Model for Cell Wall Morphogenesis, Salinity Adaptation, and Lipid Production in Diatoms (Bacillariophyta).</title>
        <authorList>
            <person name="Roberts W.R."/>
            <person name="Downey K.M."/>
            <person name="Ruck E.C."/>
            <person name="Traller J.C."/>
            <person name="Alverson A.J."/>
        </authorList>
    </citation>
    <scope>NUCLEOTIDE SEQUENCE [LARGE SCALE GENOMIC DNA]</scope>
    <source>
        <strain evidence="1 2">CCMP332</strain>
    </source>
</reference>
<proteinExistence type="predicted"/>